<dbReference type="EMBL" id="MHUW01000017">
    <property type="protein sequence ID" value="OHA83369.1"/>
    <property type="molecule type" value="Genomic_DNA"/>
</dbReference>
<comment type="caution">
    <text evidence="1">The sequence shown here is derived from an EMBL/GenBank/DDBJ whole genome shotgun (WGS) entry which is preliminary data.</text>
</comment>
<evidence type="ECO:0000313" key="2">
    <source>
        <dbReference type="Proteomes" id="UP000177987"/>
    </source>
</evidence>
<name>A0A1G2SFE1_9BACT</name>
<dbReference type="AlphaFoldDB" id="A0A1G2SFE1"/>
<evidence type="ECO:0008006" key="3">
    <source>
        <dbReference type="Google" id="ProtNLM"/>
    </source>
</evidence>
<proteinExistence type="predicted"/>
<dbReference type="Proteomes" id="UP000177987">
    <property type="component" value="Unassembled WGS sequence"/>
</dbReference>
<sequence>MVTTDDKKLNLVKQLYSQEQYSMREVGEKLDMSLDAVVYFMRKHNLKRRTLKEESVLRFRNKPLSYCLQENLTTEQEKLKMVGVALYWGEGYKTEKSSGIDLANSDVSMVLVFLCFLREICGIDEKRLRVLLYCYSNQDSKKLMNFWSKVTKIPMKQFTKPYVRKDFNPAMLDKMPYGMIHIRYSDKKLLAVVKKWIGDIKIRYA</sequence>
<organism evidence="1 2">
    <name type="scientific">Candidatus Yonathbacteria bacterium RIFCSPLOWO2_01_FULL_47_33b</name>
    <dbReference type="NCBI Taxonomy" id="1802727"/>
    <lineage>
        <taxon>Bacteria</taxon>
        <taxon>Candidatus Yonathiibacteriota</taxon>
    </lineage>
</organism>
<reference evidence="1 2" key="1">
    <citation type="journal article" date="2016" name="Nat. Commun.">
        <title>Thousands of microbial genomes shed light on interconnected biogeochemical processes in an aquifer system.</title>
        <authorList>
            <person name="Anantharaman K."/>
            <person name="Brown C.T."/>
            <person name="Hug L.A."/>
            <person name="Sharon I."/>
            <person name="Castelle C.J."/>
            <person name="Probst A.J."/>
            <person name="Thomas B.C."/>
            <person name="Singh A."/>
            <person name="Wilkins M.J."/>
            <person name="Karaoz U."/>
            <person name="Brodie E.L."/>
            <person name="Williams K.H."/>
            <person name="Hubbard S.S."/>
            <person name="Banfield J.F."/>
        </authorList>
    </citation>
    <scope>NUCLEOTIDE SEQUENCE [LARGE SCALE GENOMIC DNA]</scope>
</reference>
<accession>A0A1G2SFE1</accession>
<dbReference type="STRING" id="1802727.A2937_03520"/>
<evidence type="ECO:0000313" key="1">
    <source>
        <dbReference type="EMBL" id="OHA83369.1"/>
    </source>
</evidence>
<protein>
    <recommendedName>
        <fullName evidence="3">RNA polymerase sigma factor 70 region 4 type 2 domain-containing protein</fullName>
    </recommendedName>
</protein>
<gene>
    <name evidence="1" type="ORF">A2937_03520</name>
</gene>